<keyword evidence="1" id="KW-0472">Membrane</keyword>
<keyword evidence="3" id="KW-1185">Reference proteome</keyword>
<feature type="transmembrane region" description="Helical" evidence="1">
    <location>
        <begin position="199"/>
        <end position="216"/>
    </location>
</feature>
<dbReference type="RefSeq" id="WP_086950886.1">
    <property type="nucleotide sequence ID" value="NZ_FWFD01000008.1"/>
</dbReference>
<feature type="transmembrane region" description="Helical" evidence="1">
    <location>
        <begin position="324"/>
        <end position="340"/>
    </location>
</feature>
<dbReference type="Proteomes" id="UP000195918">
    <property type="component" value="Unassembled WGS sequence"/>
</dbReference>
<dbReference type="AlphaFoldDB" id="A0A1X6WLX4"/>
<feature type="transmembrane region" description="Helical" evidence="1">
    <location>
        <begin position="273"/>
        <end position="292"/>
    </location>
</feature>
<feature type="transmembrane region" description="Helical" evidence="1">
    <location>
        <begin position="162"/>
        <end position="187"/>
    </location>
</feature>
<evidence type="ECO:0000256" key="1">
    <source>
        <dbReference type="SAM" id="Phobius"/>
    </source>
</evidence>
<dbReference type="OrthoDB" id="1649543at2"/>
<feature type="transmembrane region" description="Helical" evidence="1">
    <location>
        <begin position="123"/>
        <end position="142"/>
    </location>
</feature>
<gene>
    <name evidence="2" type="ORF">FM121_04040</name>
</gene>
<dbReference type="Pfam" id="PF14897">
    <property type="entry name" value="EpsG"/>
    <property type="match status" value="1"/>
</dbReference>
<reference evidence="3" key="1">
    <citation type="submission" date="2017-02" db="EMBL/GenBank/DDBJ databases">
        <authorList>
            <person name="Dridi B."/>
        </authorList>
    </citation>
    <scope>NUCLEOTIDE SEQUENCE [LARGE SCALE GENOMIC DNA]</scope>
    <source>
        <strain evidence="3">bH819</strain>
    </source>
</reference>
<evidence type="ECO:0000313" key="3">
    <source>
        <dbReference type="Proteomes" id="UP000195918"/>
    </source>
</evidence>
<accession>A0A1X6WLX4</accession>
<feature type="transmembrane region" description="Helical" evidence="1">
    <location>
        <begin position="298"/>
        <end position="317"/>
    </location>
</feature>
<keyword evidence="1" id="KW-0812">Transmembrane</keyword>
<feature type="transmembrane region" description="Helical" evidence="1">
    <location>
        <begin position="236"/>
        <end position="261"/>
    </location>
</feature>
<organism evidence="2 3">
    <name type="scientific">Vagococcus fluvialis bH819</name>
    <dbReference type="NCBI Taxonomy" id="1255619"/>
    <lineage>
        <taxon>Bacteria</taxon>
        <taxon>Bacillati</taxon>
        <taxon>Bacillota</taxon>
        <taxon>Bacilli</taxon>
        <taxon>Lactobacillales</taxon>
        <taxon>Enterococcaceae</taxon>
        <taxon>Vagococcus</taxon>
    </lineage>
</organism>
<evidence type="ECO:0000313" key="2">
    <source>
        <dbReference type="EMBL" id="SLM85242.1"/>
    </source>
</evidence>
<feature type="transmembrane region" description="Helical" evidence="1">
    <location>
        <begin position="29"/>
        <end position="48"/>
    </location>
</feature>
<sequence length="353" mass="41494">MYNLINGIIIILSLTTALLPIKKETKDKLFLIIIGIILIFISGFRGNFSPDYGNYEHIFRTIQNLGLKDILLGNINVEIGYALINKVVGFFTSNYNILLTIIAAIIVLSYFKKIYEYSPNVSLSVLLLVTFGSYYTSFNTMRQFMVCALFMYAMEYVYSKKFLKYCLVAVALFFIHKSAIVMIPFYFILRVEWNKVRHLFYVTCFFSMYIIFLFYQKEFVELITHIFYKNYGLSGAFGINTGVPMLAIMRPVTIVIILLSLYKKINFSNIRELVWFNSSICFLLISILSINIEMFQRFTYFFLPYMIFQIPVLISRIDNRKIRSFYIISIVILIVSYSYFTNTNSVYFFVWEH</sequence>
<feature type="transmembrane region" description="Helical" evidence="1">
    <location>
        <begin position="93"/>
        <end position="111"/>
    </location>
</feature>
<dbReference type="EMBL" id="FWFD01000008">
    <property type="protein sequence ID" value="SLM85242.1"/>
    <property type="molecule type" value="Genomic_DNA"/>
</dbReference>
<dbReference type="InterPro" id="IPR049458">
    <property type="entry name" value="EpsG-like"/>
</dbReference>
<proteinExistence type="predicted"/>
<keyword evidence="1" id="KW-1133">Transmembrane helix</keyword>
<feature type="transmembrane region" description="Helical" evidence="1">
    <location>
        <begin position="6"/>
        <end position="22"/>
    </location>
</feature>
<name>A0A1X6WLX4_9ENTE</name>
<protein>
    <submittedName>
        <fullName evidence="2">Capsular polysaccharide biosynthesis protein</fullName>
    </submittedName>
</protein>